<feature type="domain" description="Spore germination GerAC-like C-terminal" evidence="8">
    <location>
        <begin position="225"/>
        <end position="384"/>
    </location>
</feature>
<evidence type="ECO:0000313" key="11">
    <source>
        <dbReference type="Proteomes" id="UP000294746"/>
    </source>
</evidence>
<evidence type="ECO:0000259" key="9">
    <source>
        <dbReference type="Pfam" id="PF25198"/>
    </source>
</evidence>
<dbReference type="PANTHER" id="PTHR35789:SF1">
    <property type="entry name" value="SPORE GERMINATION PROTEIN B3"/>
    <property type="match status" value="1"/>
</dbReference>
<dbReference type="OrthoDB" id="9816067at2"/>
<dbReference type="Pfam" id="PF05504">
    <property type="entry name" value="Spore_GerAC"/>
    <property type="match status" value="1"/>
</dbReference>
<dbReference type="AlphaFoldDB" id="A0A4R2S783"/>
<comment type="subcellular location">
    <subcellularLocation>
        <location evidence="1">Membrane</location>
        <topology evidence="1">Lipid-anchor</topology>
    </subcellularLocation>
</comment>
<reference evidence="10 11" key="1">
    <citation type="submission" date="2019-03" db="EMBL/GenBank/DDBJ databases">
        <title>Genomic Encyclopedia of Type Strains, Phase IV (KMG-IV): sequencing the most valuable type-strain genomes for metagenomic binning, comparative biology and taxonomic classification.</title>
        <authorList>
            <person name="Goeker M."/>
        </authorList>
    </citation>
    <scope>NUCLEOTIDE SEQUENCE [LARGE SCALE GENOMIC DNA]</scope>
    <source>
        <strain evidence="10 11">DSM 46831</strain>
    </source>
</reference>
<evidence type="ECO:0000313" key="10">
    <source>
        <dbReference type="EMBL" id="TCP67095.1"/>
    </source>
</evidence>
<comment type="caution">
    <text evidence="10">The sequence shown here is derived from an EMBL/GenBank/DDBJ whole genome shotgun (WGS) entry which is preliminary data.</text>
</comment>
<evidence type="ECO:0000256" key="1">
    <source>
        <dbReference type="ARBA" id="ARBA00004635"/>
    </source>
</evidence>
<dbReference type="Gene3D" id="3.30.300.210">
    <property type="entry name" value="Nutrient germinant receptor protein C, domain 3"/>
    <property type="match status" value="1"/>
</dbReference>
<keyword evidence="4" id="KW-0732">Signal</keyword>
<dbReference type="EMBL" id="SLXV01000021">
    <property type="protein sequence ID" value="TCP67095.1"/>
    <property type="molecule type" value="Genomic_DNA"/>
</dbReference>
<comment type="similarity">
    <text evidence="2">Belongs to the GerABKC lipoprotein family.</text>
</comment>
<dbReference type="Proteomes" id="UP000294746">
    <property type="component" value="Unassembled WGS sequence"/>
</dbReference>
<dbReference type="InterPro" id="IPR046953">
    <property type="entry name" value="Spore_GerAC-like_C"/>
</dbReference>
<accession>A0A4R2S783</accession>
<keyword evidence="3" id="KW-0309">Germination</keyword>
<name>A0A4R2S783_9BACL</name>
<evidence type="ECO:0000256" key="5">
    <source>
        <dbReference type="ARBA" id="ARBA00023136"/>
    </source>
</evidence>
<evidence type="ECO:0000256" key="6">
    <source>
        <dbReference type="ARBA" id="ARBA00023139"/>
    </source>
</evidence>
<dbReference type="InterPro" id="IPR038501">
    <property type="entry name" value="Spore_GerAC_C_sf"/>
</dbReference>
<protein>
    <submittedName>
        <fullName evidence="10">Spore germination protein KC</fullName>
    </submittedName>
</protein>
<keyword evidence="6" id="KW-0564">Palmitate</keyword>
<evidence type="ECO:0000256" key="7">
    <source>
        <dbReference type="ARBA" id="ARBA00023288"/>
    </source>
</evidence>
<dbReference type="PANTHER" id="PTHR35789">
    <property type="entry name" value="SPORE GERMINATION PROTEIN B3"/>
    <property type="match status" value="1"/>
</dbReference>
<dbReference type="NCBIfam" id="TIGR02887">
    <property type="entry name" value="spore_ger_x_C"/>
    <property type="match status" value="1"/>
</dbReference>
<keyword evidence="7" id="KW-0449">Lipoprotein</keyword>
<evidence type="ECO:0000256" key="2">
    <source>
        <dbReference type="ARBA" id="ARBA00007886"/>
    </source>
</evidence>
<sequence length="402" mass="45679">MKELKKLFKLMMTGVCLCCMTGCWDKIEINQLAIGELVGVDQDQETGKKTVYYQIVNPSAVATQKGGGIKAPVYTYCVQANSMSELGAKTANLLPRQLFPDHYQSEIVTERYAKQGLNSLINFFEKQHSRRSSLYLFVTDSPLSEVMLTYLPLERLPGRSLRSIVEIQSRATGRLSKKVRIKDLAENMESSMLTVLPMLRLNGSPSPTTDRYEQIAANEGNLIFSGGAVFKHDRMIGKLPLDQMGYYTLLKGDSEVFMESMMVQGDRRVDVQAFKPKIQKQLEIVSGEPVWNVNISTRLSILNNEQTKGLTLENLNVIKERFNQQVLRKATTFYQESIRKEWDLFGLEEKMMYKGGEDWKIIQNKKNAWLKIKLQLSVTSEIHDVGQTINPYMGDNDGNSKN</sequence>
<evidence type="ECO:0000259" key="8">
    <source>
        <dbReference type="Pfam" id="PF05504"/>
    </source>
</evidence>
<feature type="domain" description="Spore germination protein N-terminal" evidence="9">
    <location>
        <begin position="25"/>
        <end position="200"/>
    </location>
</feature>
<evidence type="ECO:0000256" key="4">
    <source>
        <dbReference type="ARBA" id="ARBA00022729"/>
    </source>
</evidence>
<dbReference type="InterPro" id="IPR008844">
    <property type="entry name" value="Spore_GerAC-like"/>
</dbReference>
<dbReference type="InterPro" id="IPR057336">
    <property type="entry name" value="GerAC_N"/>
</dbReference>
<dbReference type="RefSeq" id="WP_131848961.1">
    <property type="nucleotide sequence ID" value="NZ_SLXV01000021.1"/>
</dbReference>
<organism evidence="10 11">
    <name type="scientific">Baia soyae</name>
    <dbReference type="NCBI Taxonomy" id="1544746"/>
    <lineage>
        <taxon>Bacteria</taxon>
        <taxon>Bacillati</taxon>
        <taxon>Bacillota</taxon>
        <taxon>Bacilli</taxon>
        <taxon>Bacillales</taxon>
        <taxon>Thermoactinomycetaceae</taxon>
        <taxon>Baia</taxon>
    </lineage>
</organism>
<dbReference type="GO" id="GO:0016020">
    <property type="term" value="C:membrane"/>
    <property type="evidence" value="ECO:0007669"/>
    <property type="project" value="UniProtKB-SubCell"/>
</dbReference>
<gene>
    <name evidence="10" type="ORF">EDD57_12136</name>
</gene>
<dbReference type="Pfam" id="PF25198">
    <property type="entry name" value="Spore_GerAC_N"/>
    <property type="match status" value="1"/>
</dbReference>
<keyword evidence="5" id="KW-0472">Membrane</keyword>
<keyword evidence="11" id="KW-1185">Reference proteome</keyword>
<evidence type="ECO:0000256" key="3">
    <source>
        <dbReference type="ARBA" id="ARBA00022544"/>
    </source>
</evidence>
<dbReference type="GO" id="GO:0009847">
    <property type="term" value="P:spore germination"/>
    <property type="evidence" value="ECO:0007669"/>
    <property type="project" value="InterPro"/>
</dbReference>
<proteinExistence type="inferred from homology"/>